<proteinExistence type="predicted"/>
<evidence type="ECO:0000313" key="1">
    <source>
        <dbReference type="EMBL" id="GAU89133.1"/>
    </source>
</evidence>
<comment type="caution">
    <text evidence="1">The sequence shown here is derived from an EMBL/GenBank/DDBJ whole genome shotgun (WGS) entry which is preliminary data.</text>
</comment>
<dbReference type="Proteomes" id="UP000186922">
    <property type="component" value="Unassembled WGS sequence"/>
</dbReference>
<organism evidence="1 2">
    <name type="scientific">Ramazzottius varieornatus</name>
    <name type="common">Water bear</name>
    <name type="synonym">Tardigrade</name>
    <dbReference type="NCBI Taxonomy" id="947166"/>
    <lineage>
        <taxon>Eukaryota</taxon>
        <taxon>Metazoa</taxon>
        <taxon>Ecdysozoa</taxon>
        <taxon>Tardigrada</taxon>
        <taxon>Eutardigrada</taxon>
        <taxon>Parachela</taxon>
        <taxon>Hypsibioidea</taxon>
        <taxon>Ramazzottiidae</taxon>
        <taxon>Ramazzottius</taxon>
    </lineage>
</organism>
<evidence type="ECO:0000313" key="2">
    <source>
        <dbReference type="Proteomes" id="UP000186922"/>
    </source>
</evidence>
<reference evidence="1 2" key="1">
    <citation type="journal article" date="2016" name="Nat. Commun.">
        <title>Extremotolerant tardigrade genome and improved radiotolerance of human cultured cells by tardigrade-unique protein.</title>
        <authorList>
            <person name="Hashimoto T."/>
            <person name="Horikawa D.D."/>
            <person name="Saito Y."/>
            <person name="Kuwahara H."/>
            <person name="Kozuka-Hata H."/>
            <person name="Shin-I T."/>
            <person name="Minakuchi Y."/>
            <person name="Ohishi K."/>
            <person name="Motoyama A."/>
            <person name="Aizu T."/>
            <person name="Enomoto A."/>
            <person name="Kondo K."/>
            <person name="Tanaka S."/>
            <person name="Hara Y."/>
            <person name="Koshikawa S."/>
            <person name="Sagara H."/>
            <person name="Miura T."/>
            <person name="Yokobori S."/>
            <person name="Miyagawa K."/>
            <person name="Suzuki Y."/>
            <person name="Kubo T."/>
            <person name="Oyama M."/>
            <person name="Kohara Y."/>
            <person name="Fujiyama A."/>
            <person name="Arakawa K."/>
            <person name="Katayama T."/>
            <person name="Toyoda A."/>
            <person name="Kunieda T."/>
        </authorList>
    </citation>
    <scope>NUCLEOTIDE SEQUENCE [LARGE SCALE GENOMIC DNA]</scope>
    <source>
        <strain evidence="1 2">YOKOZUNA-1</strain>
    </source>
</reference>
<keyword evidence="2" id="KW-1185">Reference proteome</keyword>
<accession>A0A1D1US03</accession>
<name>A0A1D1US03_RAMVA</name>
<dbReference type="EMBL" id="BDGG01000001">
    <property type="protein sequence ID" value="GAU89133.1"/>
    <property type="molecule type" value="Genomic_DNA"/>
</dbReference>
<sequence>MGSKDQMGISPKRSIRDDEICIVNNCRKRNARKERTWSDQLISTAAQAIAQAKDFEKLTL</sequence>
<protein>
    <submittedName>
        <fullName evidence="1">Uncharacterized protein</fullName>
    </submittedName>
</protein>
<gene>
    <name evidence="1" type="primary">RvY_01720-1</name>
    <name evidence="1" type="synonym">RvY_01720.1</name>
    <name evidence="1" type="ORF">RvY_01720</name>
</gene>
<dbReference type="AlphaFoldDB" id="A0A1D1US03"/>